<comment type="subcellular location">
    <subcellularLocation>
        <location evidence="1">Cytoplasm</location>
    </subcellularLocation>
</comment>
<evidence type="ECO:0000256" key="3">
    <source>
        <dbReference type="ARBA" id="ARBA00018787"/>
    </source>
</evidence>
<evidence type="ECO:0000256" key="4">
    <source>
        <dbReference type="ARBA" id="ARBA00022490"/>
    </source>
</evidence>
<evidence type="ECO:0000256" key="10">
    <source>
        <dbReference type="SAM" id="MobiDB-lite"/>
    </source>
</evidence>
<evidence type="ECO:0000313" key="11">
    <source>
        <dbReference type="EMBL" id="NEM90019.1"/>
    </source>
</evidence>
<evidence type="ECO:0000256" key="2">
    <source>
        <dbReference type="ARBA" id="ARBA00009008"/>
    </source>
</evidence>
<keyword evidence="4" id="KW-0963">Cytoplasm</keyword>
<dbReference type="InterPro" id="IPR007793">
    <property type="entry name" value="DivIVA_fam"/>
</dbReference>
<feature type="compositionally biased region" description="Low complexity" evidence="10">
    <location>
        <begin position="68"/>
        <end position="100"/>
    </location>
</feature>
<dbReference type="Proteomes" id="UP000479756">
    <property type="component" value="Unassembled WGS sequence"/>
</dbReference>
<evidence type="ECO:0000256" key="9">
    <source>
        <dbReference type="SAM" id="Coils"/>
    </source>
</evidence>
<dbReference type="PANTHER" id="PTHR35794">
    <property type="entry name" value="CELL DIVISION PROTEIN DIVIVA"/>
    <property type="match status" value="1"/>
</dbReference>
<dbReference type="EMBL" id="JAAGWZ010000001">
    <property type="protein sequence ID" value="NEM90019.1"/>
    <property type="molecule type" value="Genomic_DNA"/>
</dbReference>
<evidence type="ECO:0000256" key="6">
    <source>
        <dbReference type="ARBA" id="ARBA00023054"/>
    </source>
</evidence>
<dbReference type="GO" id="GO:0051301">
    <property type="term" value="P:cell division"/>
    <property type="evidence" value="ECO:0007669"/>
    <property type="project" value="UniProtKB-KW"/>
</dbReference>
<feature type="region of interest" description="Disordered" evidence="10">
    <location>
        <begin position="61"/>
        <end position="100"/>
    </location>
</feature>
<keyword evidence="6 9" id="KW-0175">Coiled coil</keyword>
<accession>A0A7C9TP07</accession>
<dbReference type="PANTHER" id="PTHR35794:SF2">
    <property type="entry name" value="CELL DIVISION PROTEIN DIVIVA"/>
    <property type="match status" value="1"/>
</dbReference>
<organism evidence="11 12">
    <name type="scientific">Galbitalea soli</name>
    <dbReference type="NCBI Taxonomy" id="1268042"/>
    <lineage>
        <taxon>Bacteria</taxon>
        <taxon>Bacillati</taxon>
        <taxon>Actinomycetota</taxon>
        <taxon>Actinomycetes</taxon>
        <taxon>Micrococcales</taxon>
        <taxon>Microbacteriaceae</taxon>
        <taxon>Galbitalea</taxon>
    </lineage>
</organism>
<evidence type="ECO:0000256" key="5">
    <source>
        <dbReference type="ARBA" id="ARBA00022618"/>
    </source>
</evidence>
<evidence type="ECO:0000256" key="7">
    <source>
        <dbReference type="ARBA" id="ARBA00023306"/>
    </source>
</evidence>
<dbReference type="InterPro" id="IPR019933">
    <property type="entry name" value="DivIVA_domain"/>
</dbReference>
<dbReference type="AlphaFoldDB" id="A0A7C9TP07"/>
<evidence type="ECO:0000256" key="1">
    <source>
        <dbReference type="ARBA" id="ARBA00004496"/>
    </source>
</evidence>
<keyword evidence="7" id="KW-0131">Cell cycle</keyword>
<keyword evidence="5" id="KW-0132">Cell division</keyword>
<dbReference type="Pfam" id="PF05103">
    <property type="entry name" value="DivIVA"/>
    <property type="match status" value="1"/>
</dbReference>
<evidence type="ECO:0000256" key="8">
    <source>
        <dbReference type="ARBA" id="ARBA00031737"/>
    </source>
</evidence>
<keyword evidence="12" id="KW-1185">Reference proteome</keyword>
<dbReference type="Gene3D" id="6.10.250.660">
    <property type="match status" value="1"/>
</dbReference>
<dbReference type="RefSeq" id="WP_163471701.1">
    <property type="nucleotide sequence ID" value="NZ_JAAGWZ010000001.1"/>
</dbReference>
<gene>
    <name evidence="11" type="ORF">G3T37_01455</name>
</gene>
<comment type="caution">
    <text evidence="11">The sequence shown here is derived from an EMBL/GenBank/DDBJ whole genome shotgun (WGS) entry which is preliminary data.</text>
</comment>
<feature type="region of interest" description="Disordered" evidence="10">
    <location>
        <begin position="225"/>
        <end position="270"/>
    </location>
</feature>
<feature type="compositionally biased region" description="Low complexity" evidence="10">
    <location>
        <begin position="239"/>
        <end position="250"/>
    </location>
</feature>
<evidence type="ECO:0000313" key="12">
    <source>
        <dbReference type="Proteomes" id="UP000479756"/>
    </source>
</evidence>
<protein>
    <recommendedName>
        <fullName evidence="3">Cell wall synthesis protein Wag31</fullName>
    </recommendedName>
    <alternativeName>
        <fullName evidence="8">Antigen 84</fullName>
    </alternativeName>
</protein>
<name>A0A7C9TP07_9MICO</name>
<dbReference type="NCBIfam" id="TIGR03544">
    <property type="entry name" value="DivI1A_domain"/>
    <property type="match status" value="1"/>
</dbReference>
<proteinExistence type="inferred from homology"/>
<reference evidence="11 12" key="1">
    <citation type="journal article" date="2014" name="Int. J. Syst. Evol. Microbiol.">
        <title>Description of Galbitalea soli gen. nov., sp. nov., and Frondihabitans sucicola sp. nov.</title>
        <authorList>
            <person name="Kim S.J."/>
            <person name="Lim J.M."/>
            <person name="Ahn J.H."/>
            <person name="Weon H.Y."/>
            <person name="Hamada M."/>
            <person name="Suzuki K."/>
            <person name="Ahn T.Y."/>
            <person name="Kwon S.W."/>
        </authorList>
    </citation>
    <scope>NUCLEOTIDE SEQUENCE [LARGE SCALE GENOMIC DNA]</scope>
    <source>
        <strain evidence="11 12">NBRC 108727</strain>
    </source>
</reference>
<feature type="coiled-coil region" evidence="9">
    <location>
        <begin position="165"/>
        <end position="192"/>
    </location>
</feature>
<dbReference type="GO" id="GO:0005737">
    <property type="term" value="C:cytoplasm"/>
    <property type="evidence" value="ECO:0007669"/>
    <property type="project" value="UniProtKB-SubCell"/>
</dbReference>
<comment type="similarity">
    <text evidence="2">Belongs to the DivIVA family.</text>
</comment>
<sequence length="270" mass="28577">MALTPEDVVNKRFQPTKFREGYDQDEVDDFLDEVVVELRRLGQENEELRQRLIASDSRIAELQRSGGAAPAAPAPLAASAPVPSSFEPAPAASAPVPSAGAVVPASGHGYTAPPIDPSMDPSSTNNLLQLARRLHEEHVREGVEKRDALIAEGHATAARVIAEAEAQQRAQINALDEERSALEHRIDELRTFEREYRQKLKGYIEGQLRELDATGAVLTNAPAAASAPVPVGAPPAAPSVPTVGSAPAPVQSFASPVTPPPANYPGFAGN</sequence>